<keyword evidence="2" id="KW-1185">Reference proteome</keyword>
<reference evidence="1 2" key="1">
    <citation type="submission" date="2015-08" db="EMBL/GenBank/DDBJ databases">
        <title>Genome sequencing of Penicillium nordicum.</title>
        <authorList>
            <person name="Nguyen H.D."/>
            <person name="Seifert K.A."/>
        </authorList>
    </citation>
    <scope>NUCLEOTIDE SEQUENCE [LARGE SCALE GENOMIC DNA]</scope>
    <source>
        <strain evidence="1 2">DAOMC 185683</strain>
    </source>
</reference>
<accession>A0A0M9WFE8</accession>
<proteinExistence type="predicted"/>
<dbReference type="AlphaFoldDB" id="A0A0M9WFE8"/>
<protein>
    <submittedName>
        <fullName evidence="1">Uncharacterized protein</fullName>
    </submittedName>
</protein>
<evidence type="ECO:0000313" key="2">
    <source>
        <dbReference type="Proteomes" id="UP000037696"/>
    </source>
</evidence>
<dbReference type="Proteomes" id="UP000037696">
    <property type="component" value="Unassembled WGS sequence"/>
</dbReference>
<comment type="caution">
    <text evidence="1">The sequence shown here is derived from an EMBL/GenBank/DDBJ whole genome shotgun (WGS) entry which is preliminary data.</text>
</comment>
<sequence>MYKLPQVINDLASKKKKKETSPGRLELPTSRLTVGRANQLRHGDLIVGNFSGGGFISGFGNNGSVLVTTESMNWIYQHSAVSIMVNSYGSGIIDKPTESNNCIVVKMTLGRVKPWNSMRLLIGGAFSPYFVVIGQSFKV</sequence>
<organism evidence="1 2">
    <name type="scientific">Penicillium nordicum</name>
    <dbReference type="NCBI Taxonomy" id="229535"/>
    <lineage>
        <taxon>Eukaryota</taxon>
        <taxon>Fungi</taxon>
        <taxon>Dikarya</taxon>
        <taxon>Ascomycota</taxon>
        <taxon>Pezizomycotina</taxon>
        <taxon>Eurotiomycetes</taxon>
        <taxon>Eurotiomycetidae</taxon>
        <taxon>Eurotiales</taxon>
        <taxon>Aspergillaceae</taxon>
        <taxon>Penicillium</taxon>
    </lineage>
</organism>
<gene>
    <name evidence="1" type="ORF">ACN38_g6357</name>
</gene>
<name>A0A0M9WFE8_9EURO</name>
<dbReference type="EMBL" id="LHQQ01000098">
    <property type="protein sequence ID" value="KOS42725.1"/>
    <property type="molecule type" value="Genomic_DNA"/>
</dbReference>
<dbReference type="OrthoDB" id="4366648at2759"/>
<evidence type="ECO:0000313" key="1">
    <source>
        <dbReference type="EMBL" id="KOS42725.1"/>
    </source>
</evidence>